<accession>A0A521AT03</accession>
<keyword evidence="2" id="KW-0808">Transferase</keyword>
<dbReference type="InterPro" id="IPR043129">
    <property type="entry name" value="ATPase_NBD"/>
</dbReference>
<dbReference type="Pfam" id="PF00480">
    <property type="entry name" value="ROK"/>
    <property type="match status" value="1"/>
</dbReference>
<evidence type="ECO:0000313" key="3">
    <source>
        <dbReference type="Proteomes" id="UP000315971"/>
    </source>
</evidence>
<evidence type="ECO:0000256" key="1">
    <source>
        <dbReference type="ARBA" id="ARBA00006479"/>
    </source>
</evidence>
<dbReference type="EMBL" id="FXSZ01000001">
    <property type="protein sequence ID" value="SMO37939.1"/>
    <property type="molecule type" value="Genomic_DNA"/>
</dbReference>
<keyword evidence="3" id="KW-1185">Reference proteome</keyword>
<proteinExistence type="inferred from homology"/>
<dbReference type="InterPro" id="IPR000600">
    <property type="entry name" value="ROK"/>
</dbReference>
<dbReference type="OrthoDB" id="9810372at2"/>
<gene>
    <name evidence="2" type="ORF">SAMN06265350_101382</name>
</gene>
<dbReference type="PANTHER" id="PTHR18964:SF149">
    <property type="entry name" value="BIFUNCTIONAL UDP-N-ACETYLGLUCOSAMINE 2-EPIMERASE_N-ACETYLMANNOSAMINE KINASE"/>
    <property type="match status" value="1"/>
</dbReference>
<reference evidence="2 3" key="1">
    <citation type="submission" date="2017-05" db="EMBL/GenBank/DDBJ databases">
        <authorList>
            <person name="Varghese N."/>
            <person name="Submissions S."/>
        </authorList>
    </citation>
    <scope>NUCLEOTIDE SEQUENCE [LARGE SCALE GENOMIC DNA]</scope>
    <source>
        <strain evidence="2 3">DSM 21342</strain>
    </source>
</reference>
<protein>
    <submittedName>
        <fullName evidence="2">Glucokinase</fullName>
    </submittedName>
</protein>
<evidence type="ECO:0000313" key="2">
    <source>
        <dbReference type="EMBL" id="SMO37939.1"/>
    </source>
</evidence>
<organism evidence="2 3">
    <name type="scientific">Solitalea koreensis</name>
    <dbReference type="NCBI Taxonomy" id="543615"/>
    <lineage>
        <taxon>Bacteria</taxon>
        <taxon>Pseudomonadati</taxon>
        <taxon>Bacteroidota</taxon>
        <taxon>Sphingobacteriia</taxon>
        <taxon>Sphingobacteriales</taxon>
        <taxon>Sphingobacteriaceae</taxon>
        <taxon>Solitalea</taxon>
    </lineage>
</organism>
<keyword evidence="2" id="KW-0418">Kinase</keyword>
<dbReference type="CDD" id="cd23763">
    <property type="entry name" value="ASKHA_ATPase_ROK"/>
    <property type="match status" value="1"/>
</dbReference>
<dbReference type="RefSeq" id="WP_142600973.1">
    <property type="nucleotide sequence ID" value="NZ_FXSZ01000001.1"/>
</dbReference>
<comment type="similarity">
    <text evidence="1">Belongs to the ROK (NagC/XylR) family.</text>
</comment>
<dbReference type="GO" id="GO:0016301">
    <property type="term" value="F:kinase activity"/>
    <property type="evidence" value="ECO:0007669"/>
    <property type="project" value="UniProtKB-KW"/>
</dbReference>
<dbReference type="Gene3D" id="3.30.420.40">
    <property type="match status" value="2"/>
</dbReference>
<dbReference type="PANTHER" id="PTHR18964">
    <property type="entry name" value="ROK (REPRESSOR, ORF, KINASE) FAMILY"/>
    <property type="match status" value="1"/>
</dbReference>
<dbReference type="AlphaFoldDB" id="A0A521AT03"/>
<sequence>MERFFGIDVGGNHVKTGIVDKNGEINDFKSHATADLRKDGRFIENLCDVITFRLINHKEIKKIGIGLPGTITKDRKAPIEVTAIPEINGMPMYDMLKKRFPDKEFFLENDANAAGLGELIYSKTDLPDTFCFITLGTGIGSAAVIDGKIFKGGDGNGLELGHILSRNNLVLEQNIGKAGILKLIEERLRDYNGETLVSRTEPISATRTVVAASQGDDFAKSVFFEVGEMLGEGLVALIRIMDIKTILIGGGLSAAYDFILPGAKSIVETRLTPYYTSALDIRLASLGNDAGLQGAAALCFE</sequence>
<name>A0A521AT03_9SPHI</name>
<dbReference type="Proteomes" id="UP000315971">
    <property type="component" value="Unassembled WGS sequence"/>
</dbReference>
<dbReference type="SUPFAM" id="SSF53067">
    <property type="entry name" value="Actin-like ATPase domain"/>
    <property type="match status" value="1"/>
</dbReference>